<gene>
    <name evidence="7" type="ORF">NQ315_006066</name>
</gene>
<keyword evidence="3" id="KW-0805">Transcription regulation</keyword>
<proteinExistence type="predicted"/>
<keyword evidence="8" id="KW-1185">Reference proteome</keyword>
<evidence type="ECO:0000256" key="4">
    <source>
        <dbReference type="ARBA" id="ARBA00023163"/>
    </source>
</evidence>
<feature type="domain" description="Myb/SANT-like DNA-binding" evidence="6">
    <location>
        <begin position="7"/>
        <end position="80"/>
    </location>
</feature>
<evidence type="ECO:0000256" key="1">
    <source>
        <dbReference type="ARBA" id="ARBA00011764"/>
    </source>
</evidence>
<dbReference type="InterPro" id="IPR028002">
    <property type="entry name" value="Myb_DNA-bind_5"/>
</dbReference>
<evidence type="ECO:0000256" key="3">
    <source>
        <dbReference type="ARBA" id="ARBA00023015"/>
    </source>
</evidence>
<evidence type="ECO:0000256" key="2">
    <source>
        <dbReference type="ARBA" id="ARBA00016807"/>
    </source>
</evidence>
<dbReference type="EMBL" id="JANEYG010000101">
    <property type="protein sequence ID" value="KAJ8913148.1"/>
    <property type="molecule type" value="Genomic_DNA"/>
</dbReference>
<dbReference type="AlphaFoldDB" id="A0AAV8VG58"/>
<evidence type="ECO:0000259" key="6">
    <source>
        <dbReference type="Pfam" id="PF13873"/>
    </source>
</evidence>
<accession>A0AAV8VG58</accession>
<evidence type="ECO:0000313" key="7">
    <source>
        <dbReference type="EMBL" id="KAJ8913148.1"/>
    </source>
</evidence>
<dbReference type="Proteomes" id="UP001159042">
    <property type="component" value="Unassembled WGS sequence"/>
</dbReference>
<comment type="subunit">
    <text evidence="1">Self-associates forming complexes of several hundred monomers.</text>
</comment>
<name>A0AAV8VG58_9CUCU</name>
<comment type="caution">
    <text evidence="7">The sequence shown here is derived from an EMBL/GenBank/DDBJ whole genome shotgun (WGS) entry which is preliminary data.</text>
</comment>
<organism evidence="7 8">
    <name type="scientific">Exocentrus adspersus</name>
    <dbReference type="NCBI Taxonomy" id="1586481"/>
    <lineage>
        <taxon>Eukaryota</taxon>
        <taxon>Metazoa</taxon>
        <taxon>Ecdysozoa</taxon>
        <taxon>Arthropoda</taxon>
        <taxon>Hexapoda</taxon>
        <taxon>Insecta</taxon>
        <taxon>Pterygota</taxon>
        <taxon>Neoptera</taxon>
        <taxon>Endopterygota</taxon>
        <taxon>Coleoptera</taxon>
        <taxon>Polyphaga</taxon>
        <taxon>Cucujiformia</taxon>
        <taxon>Chrysomeloidea</taxon>
        <taxon>Cerambycidae</taxon>
        <taxon>Lamiinae</taxon>
        <taxon>Acanthocinini</taxon>
        <taxon>Exocentrus</taxon>
    </lineage>
</organism>
<comment type="function">
    <text evidence="5">Involved in transvection phenomena (= synapsis-dependent gene expression), where the synaptic pairing of chromosomes carrying genes with which zeste interacts influences the expression of these genes. Zeste binds to DNA and stimulates transcription from a nearby promoter.</text>
</comment>
<keyword evidence="4" id="KW-0804">Transcription</keyword>
<reference evidence="7 8" key="1">
    <citation type="journal article" date="2023" name="Insect Mol. Biol.">
        <title>Genome sequencing provides insights into the evolution of gene families encoding plant cell wall-degrading enzymes in longhorned beetles.</title>
        <authorList>
            <person name="Shin N.R."/>
            <person name="Okamura Y."/>
            <person name="Kirsch R."/>
            <person name="Pauchet Y."/>
        </authorList>
    </citation>
    <scope>NUCLEOTIDE SEQUENCE [LARGE SCALE GENOMIC DNA]</scope>
    <source>
        <strain evidence="7">EAD_L_NR</strain>
    </source>
</reference>
<evidence type="ECO:0000313" key="8">
    <source>
        <dbReference type="Proteomes" id="UP001159042"/>
    </source>
</evidence>
<protein>
    <recommendedName>
        <fullName evidence="2">Regulatory protein zeste</fullName>
    </recommendedName>
</protein>
<dbReference type="Pfam" id="PF13873">
    <property type="entry name" value="Myb_DNA-bind_5"/>
    <property type="match status" value="1"/>
</dbReference>
<sequence length="84" mass="9677">MTSTQSKKKTSTEQMKYMVDFMSENKILIQGKTKPSEASLIKKLWDQLTAALNAMGCGPFKSKVQWKKTFIDWKSNTKKKQENV</sequence>
<evidence type="ECO:0000256" key="5">
    <source>
        <dbReference type="ARBA" id="ARBA00025466"/>
    </source>
</evidence>